<dbReference type="InterPro" id="IPR027417">
    <property type="entry name" value="P-loop_NTPase"/>
</dbReference>
<protein>
    <recommendedName>
        <fullName evidence="10">Translation initiation factor IF-2, mitochondrial</fullName>
    </recommendedName>
</protein>
<dbReference type="GO" id="GO:0003924">
    <property type="term" value="F:GTPase activity"/>
    <property type="evidence" value="ECO:0007669"/>
    <property type="project" value="InterPro"/>
</dbReference>
<feature type="compositionally biased region" description="Polar residues" evidence="12">
    <location>
        <begin position="347"/>
        <end position="357"/>
    </location>
</feature>
<evidence type="ECO:0000256" key="1">
    <source>
        <dbReference type="ARBA" id="ARBA00004173"/>
    </source>
</evidence>
<evidence type="ECO:0000256" key="6">
    <source>
        <dbReference type="ARBA" id="ARBA00022946"/>
    </source>
</evidence>
<keyword evidence="6" id="KW-0809">Transit peptide</keyword>
<dbReference type="InterPro" id="IPR036925">
    <property type="entry name" value="TIF_IF2_dom3_sf"/>
</dbReference>
<accession>S8CA65</accession>
<dbReference type="eggNOG" id="KOG1145">
    <property type="taxonomic scope" value="Eukaryota"/>
</dbReference>
<evidence type="ECO:0000256" key="7">
    <source>
        <dbReference type="ARBA" id="ARBA00023128"/>
    </source>
</evidence>
<evidence type="ECO:0000259" key="13">
    <source>
        <dbReference type="PROSITE" id="PS51722"/>
    </source>
</evidence>
<dbReference type="SUPFAM" id="SSF50447">
    <property type="entry name" value="Translation proteins"/>
    <property type="match status" value="2"/>
</dbReference>
<feature type="compositionally biased region" description="Basic and acidic residues" evidence="12">
    <location>
        <begin position="637"/>
        <end position="649"/>
    </location>
</feature>
<organism evidence="14 15">
    <name type="scientific">Dactylellina haptotyla (strain CBS 200.50)</name>
    <name type="common">Nematode-trapping fungus</name>
    <name type="synonym">Monacrosporium haptotylum</name>
    <dbReference type="NCBI Taxonomy" id="1284197"/>
    <lineage>
        <taxon>Eukaryota</taxon>
        <taxon>Fungi</taxon>
        <taxon>Dikarya</taxon>
        <taxon>Ascomycota</taxon>
        <taxon>Pezizomycotina</taxon>
        <taxon>Orbiliomycetes</taxon>
        <taxon>Orbiliales</taxon>
        <taxon>Orbiliaceae</taxon>
        <taxon>Dactylellina</taxon>
    </lineage>
</organism>
<reference evidence="14 15" key="1">
    <citation type="journal article" date="2013" name="PLoS Genet.">
        <title>Genomic mechanisms accounting for the adaptation to parasitism in nematode-trapping fungi.</title>
        <authorList>
            <person name="Meerupati T."/>
            <person name="Andersson K.M."/>
            <person name="Friman E."/>
            <person name="Kumar D."/>
            <person name="Tunlid A."/>
            <person name="Ahren D."/>
        </authorList>
    </citation>
    <scope>NUCLEOTIDE SEQUENCE [LARGE SCALE GENOMIC DNA]</scope>
    <source>
        <strain evidence="14 15">CBS 200.50</strain>
    </source>
</reference>
<feature type="domain" description="Tr-type G" evidence="13">
    <location>
        <begin position="779"/>
        <end position="949"/>
    </location>
</feature>
<feature type="compositionally biased region" description="Basic residues" evidence="12">
    <location>
        <begin position="79"/>
        <end position="89"/>
    </location>
</feature>
<feature type="region of interest" description="Disordered" evidence="12">
    <location>
        <begin position="206"/>
        <end position="230"/>
    </location>
</feature>
<feature type="compositionally biased region" description="Low complexity" evidence="12">
    <location>
        <begin position="117"/>
        <end position="130"/>
    </location>
</feature>
<feature type="compositionally biased region" description="Polar residues" evidence="12">
    <location>
        <begin position="461"/>
        <end position="473"/>
    </location>
</feature>
<name>S8CA65_DACHA</name>
<evidence type="ECO:0000313" key="14">
    <source>
        <dbReference type="EMBL" id="EPS44587.1"/>
    </source>
</evidence>
<dbReference type="HAMAP" id="MF_00100_B">
    <property type="entry name" value="IF_2_B"/>
    <property type="match status" value="1"/>
</dbReference>
<dbReference type="Pfam" id="PF11987">
    <property type="entry name" value="IF-2"/>
    <property type="match status" value="1"/>
</dbReference>
<evidence type="ECO:0000313" key="15">
    <source>
        <dbReference type="Proteomes" id="UP000015100"/>
    </source>
</evidence>
<dbReference type="FunFam" id="2.40.30.10:FF:000007">
    <property type="entry name" value="Translation initiation factor IF-2"/>
    <property type="match status" value="1"/>
</dbReference>
<dbReference type="EMBL" id="AQGS01000041">
    <property type="protein sequence ID" value="EPS44587.1"/>
    <property type="molecule type" value="Genomic_DNA"/>
</dbReference>
<comment type="subcellular location">
    <subcellularLocation>
        <location evidence="1">Mitochondrion</location>
    </subcellularLocation>
</comment>
<feature type="region of interest" description="Disordered" evidence="12">
    <location>
        <begin position="342"/>
        <end position="480"/>
    </location>
</feature>
<feature type="compositionally biased region" description="Polar residues" evidence="12">
    <location>
        <begin position="531"/>
        <end position="540"/>
    </location>
</feature>
<dbReference type="HOGENOM" id="CLU_257235_0_0_1"/>
<keyword evidence="11" id="KW-0175">Coiled coil</keyword>
<dbReference type="InterPro" id="IPR000178">
    <property type="entry name" value="TF_IF2_bacterial-like"/>
</dbReference>
<feature type="compositionally biased region" description="Basic and acidic residues" evidence="12">
    <location>
        <begin position="669"/>
        <end position="679"/>
    </location>
</feature>
<dbReference type="Pfam" id="PF22042">
    <property type="entry name" value="EF-G_D2"/>
    <property type="match status" value="1"/>
</dbReference>
<dbReference type="CDD" id="cd03692">
    <property type="entry name" value="mtIF2_IVc"/>
    <property type="match status" value="1"/>
</dbReference>
<dbReference type="GO" id="GO:0003743">
    <property type="term" value="F:translation initiation factor activity"/>
    <property type="evidence" value="ECO:0007669"/>
    <property type="project" value="UniProtKB-KW"/>
</dbReference>
<dbReference type="InterPro" id="IPR006847">
    <property type="entry name" value="IF2_N"/>
</dbReference>
<dbReference type="SUPFAM" id="SSF52540">
    <property type="entry name" value="P-loop containing nucleoside triphosphate hydrolases"/>
    <property type="match status" value="1"/>
</dbReference>
<dbReference type="FunFam" id="2.40.30.10:FF:000008">
    <property type="entry name" value="Translation initiation factor IF-2"/>
    <property type="match status" value="1"/>
</dbReference>
<dbReference type="InterPro" id="IPR000795">
    <property type="entry name" value="T_Tr_GTP-bd_dom"/>
</dbReference>
<dbReference type="InterPro" id="IPR005225">
    <property type="entry name" value="Small_GTP-bd"/>
</dbReference>
<feature type="compositionally biased region" description="Acidic residues" evidence="12">
    <location>
        <begin position="658"/>
        <end position="668"/>
    </location>
</feature>
<keyword evidence="5" id="KW-0648">Protein biosynthesis</keyword>
<feature type="coiled-coil region" evidence="11">
    <location>
        <begin position="1046"/>
        <end position="1086"/>
    </location>
</feature>
<dbReference type="STRING" id="1284197.S8CA65"/>
<dbReference type="PROSITE" id="PS51722">
    <property type="entry name" value="G_TR_2"/>
    <property type="match status" value="1"/>
</dbReference>
<dbReference type="OMA" id="EGDIVHC"/>
<feature type="region of interest" description="Disordered" evidence="12">
    <location>
        <begin position="287"/>
        <end position="306"/>
    </location>
</feature>
<keyword evidence="7" id="KW-0496">Mitochondrion</keyword>
<dbReference type="Gene3D" id="3.40.50.10050">
    <property type="entry name" value="Translation initiation factor IF- 2, domain 3"/>
    <property type="match status" value="1"/>
</dbReference>
<dbReference type="Gene3D" id="3.40.50.300">
    <property type="entry name" value="P-loop containing nucleotide triphosphate hydrolases"/>
    <property type="match status" value="1"/>
</dbReference>
<evidence type="ECO:0000256" key="5">
    <source>
        <dbReference type="ARBA" id="ARBA00022917"/>
    </source>
</evidence>
<keyword evidence="4" id="KW-0547">Nucleotide-binding</keyword>
<feature type="region of interest" description="Disordered" evidence="12">
    <location>
        <begin position="72"/>
        <end position="161"/>
    </location>
</feature>
<evidence type="ECO:0000256" key="8">
    <source>
        <dbReference type="ARBA" id="ARBA00023134"/>
    </source>
</evidence>
<feature type="compositionally biased region" description="Polar residues" evidence="12">
    <location>
        <begin position="435"/>
        <end position="449"/>
    </location>
</feature>
<dbReference type="InterPro" id="IPR009000">
    <property type="entry name" value="Transl_B-barrel_sf"/>
</dbReference>
<dbReference type="InterPro" id="IPR044145">
    <property type="entry name" value="IF2_II"/>
</dbReference>
<dbReference type="Gene3D" id="2.40.30.10">
    <property type="entry name" value="Translation factors"/>
    <property type="match status" value="2"/>
</dbReference>
<evidence type="ECO:0000256" key="2">
    <source>
        <dbReference type="ARBA" id="ARBA00007733"/>
    </source>
</evidence>
<dbReference type="InterPro" id="IPR053905">
    <property type="entry name" value="EF-G-like_DII"/>
</dbReference>
<dbReference type="Pfam" id="PF00009">
    <property type="entry name" value="GTP_EFTU"/>
    <property type="match status" value="1"/>
</dbReference>
<comment type="caution">
    <text evidence="14">The sequence shown here is derived from an EMBL/GenBank/DDBJ whole genome shotgun (WGS) entry which is preliminary data.</text>
</comment>
<keyword evidence="3" id="KW-0396">Initiation factor</keyword>
<dbReference type="OrthoDB" id="361630at2759"/>
<dbReference type="Pfam" id="PF04760">
    <property type="entry name" value="IF2_N"/>
    <property type="match status" value="1"/>
</dbReference>
<dbReference type="SUPFAM" id="SSF52156">
    <property type="entry name" value="Initiation factor IF2/eIF5b, domain 3"/>
    <property type="match status" value="1"/>
</dbReference>
<dbReference type="InterPro" id="IPR023115">
    <property type="entry name" value="TIF_IF2_dom3"/>
</dbReference>
<feature type="compositionally biased region" description="Low complexity" evidence="12">
    <location>
        <begin position="215"/>
        <end position="227"/>
    </location>
</feature>
<dbReference type="NCBIfam" id="TIGR00231">
    <property type="entry name" value="small_GTP"/>
    <property type="match status" value="1"/>
</dbReference>
<dbReference type="FunFam" id="3.40.50.10050:FF:000001">
    <property type="entry name" value="Translation initiation factor IF-2"/>
    <property type="match status" value="1"/>
</dbReference>
<dbReference type="InterPro" id="IPR015760">
    <property type="entry name" value="TIF_IF2"/>
</dbReference>
<comment type="function">
    <text evidence="9">One of the essential components for the initiation of protein synthesis. Protects formylmethionyl-tRNA from spontaneous hydrolysis and promotes its binding to the 30S ribosomal subunits. Also involved in the hydrolysis of GTP during the formation of the 70S ribosomal complex.</text>
</comment>
<feature type="compositionally biased region" description="Pro residues" evidence="12">
    <location>
        <begin position="144"/>
        <end position="160"/>
    </location>
</feature>
<dbReference type="Proteomes" id="UP000015100">
    <property type="component" value="Unassembled WGS sequence"/>
</dbReference>
<evidence type="ECO:0000256" key="12">
    <source>
        <dbReference type="SAM" id="MobiDB-lite"/>
    </source>
</evidence>
<proteinExistence type="inferred from homology"/>
<evidence type="ECO:0000256" key="9">
    <source>
        <dbReference type="ARBA" id="ARBA00025162"/>
    </source>
</evidence>
<evidence type="ECO:0000256" key="10">
    <source>
        <dbReference type="ARBA" id="ARBA00044200"/>
    </source>
</evidence>
<evidence type="ECO:0000256" key="4">
    <source>
        <dbReference type="ARBA" id="ARBA00022741"/>
    </source>
</evidence>
<dbReference type="CDD" id="cd01887">
    <property type="entry name" value="IF2_eIF5B"/>
    <property type="match status" value="1"/>
</dbReference>
<dbReference type="FunFam" id="3.40.50.300:FF:000019">
    <property type="entry name" value="Translation initiation factor IF-2"/>
    <property type="match status" value="1"/>
</dbReference>
<dbReference type="PANTHER" id="PTHR43381:SF20">
    <property type="entry name" value="TRANSLATION INITIATION FACTOR IF-2, MITOCHONDRIAL"/>
    <property type="match status" value="1"/>
</dbReference>
<dbReference type="GO" id="GO:0005525">
    <property type="term" value="F:GTP binding"/>
    <property type="evidence" value="ECO:0007669"/>
    <property type="project" value="UniProtKB-KW"/>
</dbReference>
<dbReference type="PROSITE" id="PS01176">
    <property type="entry name" value="IF2"/>
    <property type="match status" value="1"/>
</dbReference>
<keyword evidence="15" id="KW-1185">Reference proteome</keyword>
<keyword evidence="8" id="KW-0342">GTP-binding</keyword>
<comment type="similarity">
    <text evidence="2">Belongs to the TRAFAC class translation factor GTPase superfamily. Classic translation factor GTPase family. IF-2 subfamily.</text>
</comment>
<dbReference type="CDD" id="cd03702">
    <property type="entry name" value="IF2_mtIF2_II"/>
    <property type="match status" value="1"/>
</dbReference>
<dbReference type="PANTHER" id="PTHR43381">
    <property type="entry name" value="TRANSLATION INITIATION FACTOR IF-2-RELATED"/>
    <property type="match status" value="1"/>
</dbReference>
<dbReference type="GO" id="GO:0005739">
    <property type="term" value="C:mitochondrion"/>
    <property type="evidence" value="ECO:0007669"/>
    <property type="project" value="UniProtKB-SubCell"/>
</dbReference>
<gene>
    <name evidence="14" type="ORF">H072_1378</name>
</gene>
<evidence type="ECO:0000256" key="3">
    <source>
        <dbReference type="ARBA" id="ARBA00022540"/>
    </source>
</evidence>
<feature type="region of interest" description="Disordered" evidence="12">
    <location>
        <begin position="614"/>
        <end position="679"/>
    </location>
</feature>
<feature type="region of interest" description="Disordered" evidence="12">
    <location>
        <begin position="531"/>
        <end position="559"/>
    </location>
</feature>
<sequence length="1316" mass="144547">MPLNFFFGRPADNNDDHHLHHRPTNLASQQDAPETIHLRTSPPERTMRTSLAARRPVTSPCLLCTLRAAAATERPPRTALRRRLARRVHSSSNRLAGEQLATRAEPEDNGRYSMPTSQSSPFQGFGSGQSANRAASRWGKKPVVEPPPPAPVGPPEPPKPLIKTQAIQTSIQTPAPAVEPVTPSVDSQAPTASAIHLEDTPKVPLHDAQAQPIHSSVTSSSSSDLSSETITADLCSSEHTQAADSQQMSQPVDTQPRIDSVVEAKINQGLLSSGTRDSTNESISLEATETPLSTEEPLQQSNTSLNVEPEAAKLTTATEVSAQAEVITSSATLNTLSLASTPIETPVTESESRSAPISKSIGDPKDQSAAQASTESSRSFFPSAPTPPAPKPVTFTSRDSPTLGNGHTPPRALSWAERELSTPGTPVPRDPGSLPASSRWSLRGSNATDNAPIVSSVLRGNPQSLRSRVSQEPTRGERMQPLSRIQEIKDTWKTAAQTSASFGAGKGVARWGVAKKSIFATDTNSILDHLSGKQTASRTDTWSRDSTEQDTFADSGRHDGRSFYGFQARGDAALESALPRRDRRDRGGYDPIEEALEEARMMEEGITRTCKKLKKKDRRRGEVESARTATGSSEVTEWDRKLSAKERDKARHARQWATEDDVEEVEVEVESKAERKERKRLEREAKMREQEEEQQNPPILIPEFVSVTTLARLCKVKLDPFIYKMEELGFEETNPDHVLNAEMAGLIAMEYGFEPVVDRSQQRDLFALPVPADKSVLPPRPPVVTIMGHVDHGKTTILDWLRKSSIVDQEHGGITQHIGAFSVNMPSGRVITFLDTPGHEAFLKMRERGANITDIVILVVAADDSIMPQTIEAIKHAKSAGVPIIVAINKCDKEDADPGRVESDLAIHDIQTESVGGDTQVVRVSGRTGLGMEDLEEAVLLQADDIDMRAEKTGRMEGWIVETTTRTKGRVATVLVRRGTLRRGDVIVAGKTWARVRNLITENGVEIPEAPPGTPVEIDGWRDQPDAGDEVLQAESEEKAKSVVEYRLFKEERVQLAKDIEAINERRRLHHEKKQREARLKELQAKGLDAAEAELELPPVEEDDKFKVLEVPFIIKADVAGSVEAVSAQVLSVANEEVRTKIIRSGVGPLSESDIAMAETTGAYCLTFNVNNDSEILAMARYSNINIIEHNVIYAILDNIKTLMAEKLKPTIIRTVVGEAEIAQIFQFNITSRKIRPFAGCRVYRGVVTKGFKAKVLRGGETVYDGEIETLKHIKKDVKEMSQGTECGMGFLDFDDFKEGDIVHCYTETKKKRTFH</sequence>
<feature type="region of interest" description="Disordered" evidence="12">
    <location>
        <begin position="1"/>
        <end position="47"/>
    </location>
</feature>
<reference evidence="15" key="2">
    <citation type="submission" date="2013-04" db="EMBL/GenBank/DDBJ databases">
        <title>Genomic mechanisms accounting for the adaptation to parasitism in nematode-trapping fungi.</title>
        <authorList>
            <person name="Ahren D.G."/>
        </authorList>
    </citation>
    <scope>NUCLEOTIDE SEQUENCE [LARGE SCALE GENOMIC DNA]</scope>
    <source>
        <strain evidence="15">CBS 200.50</strain>
    </source>
</reference>
<evidence type="ECO:0000256" key="11">
    <source>
        <dbReference type="SAM" id="Coils"/>
    </source>
</evidence>